<feature type="transmembrane region" description="Helical" evidence="7">
    <location>
        <begin position="289"/>
        <end position="319"/>
    </location>
</feature>
<comment type="subcellular location">
    <subcellularLocation>
        <location evidence="1">Cell membrane</location>
        <topology evidence="1">Multi-pass membrane protein</topology>
    </subcellularLocation>
</comment>
<name>D1B2Q5_SULD5</name>
<dbReference type="Pfam" id="PF02683">
    <property type="entry name" value="DsbD_TM"/>
    <property type="match status" value="1"/>
</dbReference>
<feature type="transmembrane region" description="Helical" evidence="7">
    <location>
        <begin position="390"/>
        <end position="409"/>
    </location>
</feature>
<gene>
    <name evidence="10" type="ordered locus">Sdel_1355</name>
</gene>
<evidence type="ECO:0000259" key="9">
    <source>
        <dbReference type="PROSITE" id="PS51352"/>
    </source>
</evidence>
<dbReference type="SUPFAM" id="SSF74863">
    <property type="entry name" value="Thiol:disulfide interchange protein DsbD, N-terminal domain (DsbD-alpha)"/>
    <property type="match status" value="1"/>
</dbReference>
<evidence type="ECO:0000256" key="4">
    <source>
        <dbReference type="ARBA" id="ARBA00022748"/>
    </source>
</evidence>
<dbReference type="EMBL" id="CP001816">
    <property type="protein sequence ID" value="ACZ12375.1"/>
    <property type="molecule type" value="Genomic_DNA"/>
</dbReference>
<dbReference type="InterPro" id="IPR013766">
    <property type="entry name" value="Thioredoxin_domain"/>
</dbReference>
<evidence type="ECO:0000256" key="5">
    <source>
        <dbReference type="ARBA" id="ARBA00022989"/>
    </source>
</evidence>
<dbReference type="OrthoDB" id="9811036at2"/>
<keyword evidence="2" id="KW-1003">Cell membrane</keyword>
<dbReference type="Gene3D" id="3.40.30.10">
    <property type="entry name" value="Glutaredoxin"/>
    <property type="match status" value="1"/>
</dbReference>
<keyword evidence="11" id="KW-1185">Reference proteome</keyword>
<dbReference type="InterPro" id="IPR028250">
    <property type="entry name" value="DsbDN"/>
</dbReference>
<dbReference type="eggNOG" id="COG4232">
    <property type="taxonomic scope" value="Bacteria"/>
</dbReference>
<accession>D1B2Q5</accession>
<feature type="chain" id="PRO_5003020349" evidence="8">
    <location>
        <begin position="19"/>
        <end position="577"/>
    </location>
</feature>
<protein>
    <submittedName>
        <fullName evidence="10">Thioredoxin domain protein</fullName>
    </submittedName>
</protein>
<dbReference type="GO" id="GO:0015035">
    <property type="term" value="F:protein-disulfide reductase activity"/>
    <property type="evidence" value="ECO:0007669"/>
    <property type="project" value="TreeGrafter"/>
</dbReference>
<dbReference type="InterPro" id="IPR036929">
    <property type="entry name" value="DsbDN_sf"/>
</dbReference>
<dbReference type="InterPro" id="IPR035671">
    <property type="entry name" value="DsbD_gamma"/>
</dbReference>
<dbReference type="Pfam" id="PF11412">
    <property type="entry name" value="DsbD_N"/>
    <property type="match status" value="1"/>
</dbReference>
<dbReference type="GO" id="GO:0005886">
    <property type="term" value="C:plasma membrane"/>
    <property type="evidence" value="ECO:0007669"/>
    <property type="project" value="UniProtKB-SubCell"/>
</dbReference>
<evidence type="ECO:0000256" key="3">
    <source>
        <dbReference type="ARBA" id="ARBA00022692"/>
    </source>
</evidence>
<keyword evidence="6 7" id="KW-0472">Membrane</keyword>
<evidence type="ECO:0000256" key="6">
    <source>
        <dbReference type="ARBA" id="ARBA00023136"/>
    </source>
</evidence>
<evidence type="ECO:0000313" key="10">
    <source>
        <dbReference type="EMBL" id="ACZ12375.1"/>
    </source>
</evidence>
<dbReference type="Pfam" id="PF13899">
    <property type="entry name" value="Thioredoxin_7"/>
    <property type="match status" value="1"/>
</dbReference>
<feature type="transmembrane region" description="Helical" evidence="7">
    <location>
        <begin position="421"/>
        <end position="440"/>
    </location>
</feature>
<reference evidence="10 11" key="2">
    <citation type="journal article" date="2010" name="Stand. Genomic Sci.">
        <title>Complete genome sequence of Sulfurospirillum deleyianum type strain (5175).</title>
        <authorList>
            <person name="Sikorski J."/>
            <person name="Lapidus A."/>
            <person name="Copeland A."/>
            <person name="Glavina Del Rio T."/>
            <person name="Nolan M."/>
            <person name="Lucas S."/>
            <person name="Chen F."/>
            <person name="Tice H."/>
            <person name="Cheng J.F."/>
            <person name="Saunders E."/>
            <person name="Bruce D."/>
            <person name="Goodwin L."/>
            <person name="Pitluck S."/>
            <person name="Ovchinnikova G."/>
            <person name="Pati A."/>
            <person name="Ivanova N."/>
            <person name="Mavromatis K."/>
            <person name="Chen A."/>
            <person name="Palaniappan K."/>
            <person name="Chain P."/>
            <person name="Land M."/>
            <person name="Hauser L."/>
            <person name="Chang Y.J."/>
            <person name="Jeffries C.D."/>
            <person name="Brettin T."/>
            <person name="Detter J.C."/>
            <person name="Han C."/>
            <person name="Rohde M."/>
            <person name="Lang E."/>
            <person name="Spring S."/>
            <person name="Goker M."/>
            <person name="Bristow J."/>
            <person name="Eisen J.A."/>
            <person name="Markowitz V."/>
            <person name="Hugenholtz P."/>
            <person name="Kyrpides N.C."/>
            <person name="Klenk H.P."/>
        </authorList>
    </citation>
    <scope>NUCLEOTIDE SEQUENCE [LARGE SCALE GENOMIC DNA]</scope>
    <source>
        <strain evidence="11">ATCC 51133 / DSM 6946 / 5175</strain>
    </source>
</reference>
<keyword evidence="4" id="KW-0201">Cytochrome c-type biogenesis</keyword>
<feature type="transmembrane region" description="Helical" evidence="7">
    <location>
        <begin position="325"/>
        <end position="346"/>
    </location>
</feature>
<dbReference type="Gene3D" id="2.60.40.1250">
    <property type="entry name" value="Thiol:disulfide interchange protein DsbD, N-terminal domain"/>
    <property type="match status" value="1"/>
</dbReference>
<keyword evidence="8" id="KW-0732">Signal</keyword>
<dbReference type="PROSITE" id="PS51352">
    <property type="entry name" value="THIOREDOXIN_2"/>
    <property type="match status" value="1"/>
</dbReference>
<dbReference type="SUPFAM" id="SSF52833">
    <property type="entry name" value="Thioredoxin-like"/>
    <property type="match status" value="1"/>
</dbReference>
<feature type="transmembrane region" description="Helical" evidence="7">
    <location>
        <begin position="210"/>
        <end position="234"/>
    </location>
</feature>
<dbReference type="InterPro" id="IPR036249">
    <property type="entry name" value="Thioredoxin-like_sf"/>
</dbReference>
<evidence type="ECO:0000313" key="11">
    <source>
        <dbReference type="Proteomes" id="UP000002222"/>
    </source>
</evidence>
<dbReference type="NCBIfam" id="NF001419">
    <property type="entry name" value="PRK00293.1"/>
    <property type="match status" value="1"/>
</dbReference>
<dbReference type="PANTHER" id="PTHR32234">
    <property type="entry name" value="THIOL:DISULFIDE INTERCHANGE PROTEIN DSBD"/>
    <property type="match status" value="1"/>
</dbReference>
<dbReference type="GO" id="GO:0045454">
    <property type="term" value="P:cell redox homeostasis"/>
    <property type="evidence" value="ECO:0007669"/>
    <property type="project" value="TreeGrafter"/>
</dbReference>
<feature type="transmembrane region" description="Helical" evidence="7">
    <location>
        <begin position="166"/>
        <end position="189"/>
    </location>
</feature>
<dbReference type="CDD" id="cd02953">
    <property type="entry name" value="DsbDgamma"/>
    <property type="match status" value="1"/>
</dbReference>
<dbReference type="STRING" id="525898.Sdel_1355"/>
<dbReference type="HOGENOM" id="CLU_014657_3_0_7"/>
<evidence type="ECO:0000256" key="2">
    <source>
        <dbReference type="ARBA" id="ARBA00022475"/>
    </source>
</evidence>
<keyword evidence="3 7" id="KW-0812">Transmembrane</keyword>
<feature type="domain" description="Thioredoxin" evidence="9">
    <location>
        <begin position="436"/>
        <end position="577"/>
    </location>
</feature>
<evidence type="ECO:0000256" key="1">
    <source>
        <dbReference type="ARBA" id="ARBA00004651"/>
    </source>
</evidence>
<feature type="signal peptide" evidence="8">
    <location>
        <begin position="1"/>
        <end position="18"/>
    </location>
</feature>
<proteinExistence type="predicted"/>
<reference evidence="11" key="1">
    <citation type="submission" date="2009-11" db="EMBL/GenBank/DDBJ databases">
        <title>The complete genome of Sulfurospirillum deleyianum DSM 6946.</title>
        <authorList>
            <consortium name="US DOE Joint Genome Institute (JGI-PGF)"/>
            <person name="Lucas S."/>
            <person name="Copeland A."/>
            <person name="Lapidus A."/>
            <person name="Glavina del Rio T."/>
            <person name="Dalin E."/>
            <person name="Tice H."/>
            <person name="Bruce D."/>
            <person name="Goodwin L."/>
            <person name="Pitluck S."/>
            <person name="Kyrpides N."/>
            <person name="Mavromatis K."/>
            <person name="Ivanova N."/>
            <person name="Ovchinnikova G."/>
            <person name="Munk A.C."/>
            <person name="Lu M."/>
            <person name="Brettin T."/>
            <person name="Detter J.C."/>
            <person name="Han C."/>
            <person name="Tapia R."/>
            <person name="Larimer F."/>
            <person name="Land M."/>
            <person name="Hauser L."/>
            <person name="Markowitz V."/>
            <person name="Cheng J.F."/>
            <person name="Hugenholtz P."/>
            <person name="Woyke T."/>
            <person name="Wu D."/>
            <person name="Aumann P."/>
            <person name="Schneider S."/>
            <person name="Lang E."/>
            <person name="Spring S."/>
            <person name="Klenk H.P."/>
            <person name="Eisen J.A."/>
        </authorList>
    </citation>
    <scope>NUCLEOTIDE SEQUENCE [LARGE SCALE GENOMIC DNA]</scope>
    <source>
        <strain evidence="11">ATCC 51133 / DSM 6946 / 5175</strain>
    </source>
</reference>
<feature type="transmembrane region" description="Helical" evidence="7">
    <location>
        <begin position="367"/>
        <end position="384"/>
    </location>
</feature>
<evidence type="ECO:0000256" key="8">
    <source>
        <dbReference type="SAM" id="SignalP"/>
    </source>
</evidence>
<dbReference type="AlphaFoldDB" id="D1B2Q5"/>
<organism evidence="10 11">
    <name type="scientific">Sulfurospirillum deleyianum (strain ATCC 51133 / DSM 6946 / 5175)</name>
    <dbReference type="NCBI Taxonomy" id="525898"/>
    <lineage>
        <taxon>Bacteria</taxon>
        <taxon>Pseudomonadati</taxon>
        <taxon>Campylobacterota</taxon>
        <taxon>Epsilonproteobacteria</taxon>
        <taxon>Campylobacterales</taxon>
        <taxon>Sulfurospirillaceae</taxon>
        <taxon>Sulfurospirillum</taxon>
    </lineage>
</organism>
<dbReference type="GO" id="GO:0017004">
    <property type="term" value="P:cytochrome complex assembly"/>
    <property type="evidence" value="ECO:0007669"/>
    <property type="project" value="UniProtKB-KW"/>
</dbReference>
<sequence>MQQFIRFFILFFFSFSLAFSAQTSKVLSVEEAFKILFSQESEGIAIDVTLGEGIYLYDTKIKLEITQPKVVDITALVERPKAQMYHESLVQHNSFTLKIPFALLKEQHIDAKNVTFKLSYQGCSTQGICYQPLSQEFRFSTQSVSASNSLSEQDHITQQLMQGDRAWVLLSFFGFGLLLSLTPCVFPMIPILSSIIISQPNSNMSAKKGFMLSLVYVLAMACAYTIAGVLAALFGANLQASMQNPWVISFFSAIFLFLALSMFGFYELKMPSFIQNKVSKKTGEAQTQGIVGIAIMGFLSALIVGPCVAAPLAGALMYIGQSGDVLLGGSALFVMSVGMGTPLLMIGTTAGRYMPKPGVWMQRVSTLFGIMLLGVALWMLSRIIPASLNMVLWSLLLVSTAIYFGALESAKEGWGRLFKSFWLFCLVYGILIFVGFVSGATNPLRPLETLTSKTSVETSPSSPFTKVKSLEELKVALQASKKPVMLDFYADWCVNCVEFDELTFRDERVKAKLAHFTLLKADVTYNTPEDKALQKAFNIYGPPAILFFKEGKEVHELRLVGFKNADEFLAHLDKLGV</sequence>
<dbReference type="InterPro" id="IPR003834">
    <property type="entry name" value="Cyt_c_assmbl_TM_dom"/>
</dbReference>
<dbReference type="PANTHER" id="PTHR32234:SF0">
    <property type="entry name" value="THIOL:DISULFIDE INTERCHANGE PROTEIN DSBD"/>
    <property type="match status" value="1"/>
</dbReference>
<feature type="transmembrane region" description="Helical" evidence="7">
    <location>
        <begin position="246"/>
        <end position="268"/>
    </location>
</feature>
<evidence type="ECO:0000256" key="7">
    <source>
        <dbReference type="SAM" id="Phobius"/>
    </source>
</evidence>
<keyword evidence="5 7" id="KW-1133">Transmembrane helix</keyword>
<dbReference type="Proteomes" id="UP000002222">
    <property type="component" value="Chromosome"/>
</dbReference>
<dbReference type="KEGG" id="sdl:Sdel_1355"/>
<dbReference type="RefSeq" id="WP_012857126.1">
    <property type="nucleotide sequence ID" value="NC_013512.1"/>
</dbReference>